<proteinExistence type="predicted"/>
<sequence length="150" mass="16712">MMEKKLKRSQSSGQFLHLNLDKPVIKSDYYPPKRNSLVQMPELMTSAKSAGEANFPSKKAMLLRSTTQAASEGIGTFAKNFVISEDVEVSSISSSLKTGEITGTARSNNKTDGKLHLPPIFPASKNTEFDSQYYILLLLYHFVLIHCIRL</sequence>
<dbReference type="AlphaFoldDB" id="A0A9D4IBX8"/>
<dbReference type="EMBL" id="JAIWYP010000009">
    <property type="protein sequence ID" value="KAH3769611.1"/>
    <property type="molecule type" value="Genomic_DNA"/>
</dbReference>
<reference evidence="1" key="2">
    <citation type="submission" date="2020-11" db="EMBL/GenBank/DDBJ databases">
        <authorList>
            <person name="McCartney M.A."/>
            <person name="Auch B."/>
            <person name="Kono T."/>
            <person name="Mallez S."/>
            <person name="Becker A."/>
            <person name="Gohl D.M."/>
            <person name="Silverstein K.A.T."/>
            <person name="Koren S."/>
            <person name="Bechman K.B."/>
            <person name="Herman A."/>
            <person name="Abrahante J.E."/>
            <person name="Garbe J."/>
        </authorList>
    </citation>
    <scope>NUCLEOTIDE SEQUENCE</scope>
    <source>
        <strain evidence="1">Duluth1</strain>
        <tissue evidence="1">Whole animal</tissue>
    </source>
</reference>
<comment type="caution">
    <text evidence="1">The sequence shown here is derived from an EMBL/GenBank/DDBJ whole genome shotgun (WGS) entry which is preliminary data.</text>
</comment>
<protein>
    <submittedName>
        <fullName evidence="1">Uncharacterized protein</fullName>
    </submittedName>
</protein>
<name>A0A9D4IBX8_DREPO</name>
<organism evidence="1 2">
    <name type="scientific">Dreissena polymorpha</name>
    <name type="common">Zebra mussel</name>
    <name type="synonym">Mytilus polymorpha</name>
    <dbReference type="NCBI Taxonomy" id="45954"/>
    <lineage>
        <taxon>Eukaryota</taxon>
        <taxon>Metazoa</taxon>
        <taxon>Spiralia</taxon>
        <taxon>Lophotrochozoa</taxon>
        <taxon>Mollusca</taxon>
        <taxon>Bivalvia</taxon>
        <taxon>Autobranchia</taxon>
        <taxon>Heteroconchia</taxon>
        <taxon>Euheterodonta</taxon>
        <taxon>Imparidentia</taxon>
        <taxon>Neoheterodontei</taxon>
        <taxon>Myida</taxon>
        <taxon>Dreissenoidea</taxon>
        <taxon>Dreissenidae</taxon>
        <taxon>Dreissena</taxon>
    </lineage>
</organism>
<accession>A0A9D4IBX8</accession>
<gene>
    <name evidence="1" type="ORF">DPMN_170884</name>
</gene>
<dbReference type="Proteomes" id="UP000828390">
    <property type="component" value="Unassembled WGS sequence"/>
</dbReference>
<evidence type="ECO:0000313" key="1">
    <source>
        <dbReference type="EMBL" id="KAH3769611.1"/>
    </source>
</evidence>
<reference evidence="1" key="1">
    <citation type="journal article" date="2019" name="bioRxiv">
        <title>The Genome of the Zebra Mussel, Dreissena polymorpha: A Resource for Invasive Species Research.</title>
        <authorList>
            <person name="McCartney M.A."/>
            <person name="Auch B."/>
            <person name="Kono T."/>
            <person name="Mallez S."/>
            <person name="Zhang Y."/>
            <person name="Obille A."/>
            <person name="Becker A."/>
            <person name="Abrahante J.E."/>
            <person name="Garbe J."/>
            <person name="Badalamenti J.P."/>
            <person name="Herman A."/>
            <person name="Mangelson H."/>
            <person name="Liachko I."/>
            <person name="Sullivan S."/>
            <person name="Sone E.D."/>
            <person name="Koren S."/>
            <person name="Silverstein K.A.T."/>
            <person name="Beckman K.B."/>
            <person name="Gohl D.M."/>
        </authorList>
    </citation>
    <scope>NUCLEOTIDE SEQUENCE</scope>
    <source>
        <strain evidence="1">Duluth1</strain>
        <tissue evidence="1">Whole animal</tissue>
    </source>
</reference>
<keyword evidence="2" id="KW-1185">Reference proteome</keyword>
<evidence type="ECO:0000313" key="2">
    <source>
        <dbReference type="Proteomes" id="UP000828390"/>
    </source>
</evidence>